<accession>A0A6J8A3W9</accession>
<feature type="domain" description="Novel STAND NTPase 3" evidence="2">
    <location>
        <begin position="57"/>
        <end position="144"/>
    </location>
</feature>
<evidence type="ECO:0000256" key="1">
    <source>
        <dbReference type="PROSITE-ProRule" id="PRU00023"/>
    </source>
</evidence>
<evidence type="ECO:0000313" key="3">
    <source>
        <dbReference type="EMBL" id="CAC5359856.1"/>
    </source>
</evidence>
<dbReference type="SUPFAM" id="SSF52540">
    <property type="entry name" value="P-loop containing nucleoside triphosphate hydrolases"/>
    <property type="match status" value="1"/>
</dbReference>
<sequence length="471" mass="54318">MCSFYFVEVEENLVTRIANEHSSSEKQIEGIDIEKQELLLELQEETLMNWSNELAKFVETKASQSIYQRIQMDKLVAIIGSTGTGKSVCAKNIALRLKNEYGYTIVSTRQPSDITQYFLPGTNQVFIIDDFIGKMPLMRLKQKSIWNPEICERFRLSASVCDLHTDELRLTLLERRTICEAYLEKSYINAINDEIIMMYPFLPSLCSIFSSKDVGSVENFFKIPVQFINEEKDHYKMKSPVRYISLAVLAIKQKVIKKSFLVENDHDDKLIKDLFWESASQVRPSKELIVSQLETLTDSYVKVDKGYFEFIHETMQDIVLYCIAKTFLKSVLENSKSNVIKRKVELACITCIKKEQTVPVIKVGSEYEDAYFSRLARDLSNEQFADVFENNQNAFPIFRQKFLAHLNKIRLGIHFKSDSKGPTVLHILSLLGYRDYVSYFMKLNKGMINQTDAKGNIPLHLASMNGHLDIV</sequence>
<proteinExistence type="predicted"/>
<dbReference type="AlphaFoldDB" id="A0A6J8A3W9"/>
<keyword evidence="1" id="KW-0040">ANK repeat</keyword>
<dbReference type="Proteomes" id="UP000507470">
    <property type="component" value="Unassembled WGS sequence"/>
</dbReference>
<protein>
    <recommendedName>
        <fullName evidence="2">Novel STAND NTPase 3 domain-containing protein</fullName>
    </recommendedName>
</protein>
<dbReference type="SUPFAM" id="SSF48403">
    <property type="entry name" value="Ankyrin repeat"/>
    <property type="match status" value="1"/>
</dbReference>
<evidence type="ECO:0000259" key="2">
    <source>
        <dbReference type="Pfam" id="PF20720"/>
    </source>
</evidence>
<dbReference type="Gene3D" id="1.25.40.20">
    <property type="entry name" value="Ankyrin repeat-containing domain"/>
    <property type="match status" value="1"/>
</dbReference>
<evidence type="ECO:0000313" key="4">
    <source>
        <dbReference type="Proteomes" id="UP000507470"/>
    </source>
</evidence>
<gene>
    <name evidence="3" type="ORF">MCOR_2561</name>
</gene>
<name>A0A6J8A3W9_MYTCO</name>
<dbReference type="OrthoDB" id="6192984at2759"/>
<dbReference type="InterPro" id="IPR036770">
    <property type="entry name" value="Ankyrin_rpt-contain_sf"/>
</dbReference>
<keyword evidence="4" id="KW-1185">Reference proteome</keyword>
<dbReference type="PROSITE" id="PS50088">
    <property type="entry name" value="ANK_REPEAT"/>
    <property type="match status" value="1"/>
</dbReference>
<feature type="repeat" description="ANK" evidence="1">
    <location>
        <begin position="454"/>
        <end position="471"/>
    </location>
</feature>
<dbReference type="InterPro" id="IPR049050">
    <property type="entry name" value="nSTAND3"/>
</dbReference>
<organism evidence="3 4">
    <name type="scientific">Mytilus coruscus</name>
    <name type="common">Sea mussel</name>
    <dbReference type="NCBI Taxonomy" id="42192"/>
    <lineage>
        <taxon>Eukaryota</taxon>
        <taxon>Metazoa</taxon>
        <taxon>Spiralia</taxon>
        <taxon>Lophotrochozoa</taxon>
        <taxon>Mollusca</taxon>
        <taxon>Bivalvia</taxon>
        <taxon>Autobranchia</taxon>
        <taxon>Pteriomorphia</taxon>
        <taxon>Mytilida</taxon>
        <taxon>Mytiloidea</taxon>
        <taxon>Mytilidae</taxon>
        <taxon>Mytilinae</taxon>
        <taxon>Mytilus</taxon>
    </lineage>
</organism>
<reference evidence="3 4" key="1">
    <citation type="submission" date="2020-06" db="EMBL/GenBank/DDBJ databases">
        <authorList>
            <person name="Li R."/>
            <person name="Bekaert M."/>
        </authorList>
    </citation>
    <scope>NUCLEOTIDE SEQUENCE [LARGE SCALE GENOMIC DNA]</scope>
    <source>
        <strain evidence="4">wild</strain>
    </source>
</reference>
<dbReference type="InterPro" id="IPR002110">
    <property type="entry name" value="Ankyrin_rpt"/>
</dbReference>
<dbReference type="InterPro" id="IPR027417">
    <property type="entry name" value="P-loop_NTPase"/>
</dbReference>
<dbReference type="Pfam" id="PF20720">
    <property type="entry name" value="nSTAND3"/>
    <property type="match status" value="1"/>
</dbReference>
<dbReference type="PROSITE" id="PS50297">
    <property type="entry name" value="ANK_REP_REGION"/>
    <property type="match status" value="1"/>
</dbReference>
<dbReference type="EMBL" id="CACVKT020000521">
    <property type="protein sequence ID" value="CAC5359856.1"/>
    <property type="molecule type" value="Genomic_DNA"/>
</dbReference>